<gene>
    <name evidence="1" type="ORF">SAMN04488085_10451</name>
</gene>
<evidence type="ECO:0000313" key="2">
    <source>
        <dbReference type="Proteomes" id="UP000199152"/>
    </source>
</evidence>
<dbReference type="STRING" id="504800.SAMN04488085_10451"/>
<dbReference type="EMBL" id="FOSW01000004">
    <property type="protein sequence ID" value="SFK85535.1"/>
    <property type="molecule type" value="Genomic_DNA"/>
</dbReference>
<proteinExistence type="predicted"/>
<evidence type="ECO:0000313" key="1">
    <source>
        <dbReference type="EMBL" id="SFK85535.1"/>
    </source>
</evidence>
<dbReference type="AlphaFoldDB" id="A0A1I4CXB6"/>
<dbReference type="Proteomes" id="UP000199152">
    <property type="component" value="Unassembled WGS sequence"/>
</dbReference>
<protein>
    <submittedName>
        <fullName evidence="1">Uncharacterized protein</fullName>
    </submittedName>
</protein>
<name>A0A1I4CXB6_9ACTN</name>
<sequence>MLLAELVLVALFVSLVVVLVWAARAALQAAPGPARLPSRRRAQLAAAVSQARWAAAHDEVDGATRILLRRGYTGLDGMPVVLEQRVFDTVRADETAWESRFTEAMSAARFRCAYLNAEESLG</sequence>
<keyword evidence="2" id="KW-1185">Reference proteome</keyword>
<accession>A0A1I4CXB6</accession>
<organism evidence="1 2">
    <name type="scientific">Geodermatophilus ruber</name>
    <dbReference type="NCBI Taxonomy" id="504800"/>
    <lineage>
        <taxon>Bacteria</taxon>
        <taxon>Bacillati</taxon>
        <taxon>Actinomycetota</taxon>
        <taxon>Actinomycetes</taxon>
        <taxon>Geodermatophilales</taxon>
        <taxon>Geodermatophilaceae</taxon>
        <taxon>Geodermatophilus</taxon>
    </lineage>
</organism>
<dbReference type="InParanoid" id="A0A1I4CXB6"/>
<reference evidence="1 2" key="1">
    <citation type="submission" date="2016-10" db="EMBL/GenBank/DDBJ databases">
        <authorList>
            <person name="de Groot N.N."/>
        </authorList>
    </citation>
    <scope>NUCLEOTIDE SEQUENCE [LARGE SCALE GENOMIC DNA]</scope>
    <source>
        <strain evidence="1 2">DSM 45317</strain>
    </source>
</reference>